<keyword evidence="3" id="KW-1185">Reference proteome</keyword>
<dbReference type="PROSITE" id="PS50879">
    <property type="entry name" value="RNASE_H_1"/>
    <property type="match status" value="1"/>
</dbReference>
<dbReference type="InParanoid" id="E9GA94"/>
<reference evidence="2 3" key="1">
    <citation type="journal article" date="2011" name="Science">
        <title>The ecoresponsive genome of Daphnia pulex.</title>
        <authorList>
            <person name="Colbourne J.K."/>
            <person name="Pfrender M.E."/>
            <person name="Gilbert D."/>
            <person name="Thomas W.K."/>
            <person name="Tucker A."/>
            <person name="Oakley T.H."/>
            <person name="Tokishita S."/>
            <person name="Aerts A."/>
            <person name="Arnold G.J."/>
            <person name="Basu M.K."/>
            <person name="Bauer D.J."/>
            <person name="Caceres C.E."/>
            <person name="Carmel L."/>
            <person name="Casola C."/>
            <person name="Choi J.H."/>
            <person name="Detter J.C."/>
            <person name="Dong Q."/>
            <person name="Dusheyko S."/>
            <person name="Eads B.D."/>
            <person name="Frohlich T."/>
            <person name="Geiler-Samerotte K.A."/>
            <person name="Gerlach D."/>
            <person name="Hatcher P."/>
            <person name="Jogdeo S."/>
            <person name="Krijgsveld J."/>
            <person name="Kriventseva E.V."/>
            <person name="Kultz D."/>
            <person name="Laforsch C."/>
            <person name="Lindquist E."/>
            <person name="Lopez J."/>
            <person name="Manak J.R."/>
            <person name="Muller J."/>
            <person name="Pangilinan J."/>
            <person name="Patwardhan R.P."/>
            <person name="Pitluck S."/>
            <person name="Pritham E.J."/>
            <person name="Rechtsteiner A."/>
            <person name="Rho M."/>
            <person name="Rogozin I.B."/>
            <person name="Sakarya O."/>
            <person name="Salamov A."/>
            <person name="Schaack S."/>
            <person name="Shapiro H."/>
            <person name="Shiga Y."/>
            <person name="Skalitzky C."/>
            <person name="Smith Z."/>
            <person name="Souvorov A."/>
            <person name="Sung W."/>
            <person name="Tang Z."/>
            <person name="Tsuchiya D."/>
            <person name="Tu H."/>
            <person name="Vos H."/>
            <person name="Wang M."/>
            <person name="Wolf Y.I."/>
            <person name="Yamagata H."/>
            <person name="Yamada T."/>
            <person name="Ye Y."/>
            <person name="Shaw J.R."/>
            <person name="Andrews J."/>
            <person name="Crease T.J."/>
            <person name="Tang H."/>
            <person name="Lucas S.M."/>
            <person name="Robertson H.M."/>
            <person name="Bork P."/>
            <person name="Koonin E.V."/>
            <person name="Zdobnov E.M."/>
            <person name="Grigoriev I.V."/>
            <person name="Lynch M."/>
            <person name="Boore J.L."/>
        </authorList>
    </citation>
    <scope>NUCLEOTIDE SEQUENCE [LARGE SCALE GENOMIC DNA]</scope>
</reference>
<evidence type="ECO:0000313" key="2">
    <source>
        <dbReference type="EMBL" id="EFX83746.1"/>
    </source>
</evidence>
<name>E9GA94_DAPPU</name>
<protein>
    <recommendedName>
        <fullName evidence="1">RNase H type-1 domain-containing protein</fullName>
    </recommendedName>
</protein>
<dbReference type="EMBL" id="GL732536">
    <property type="protein sequence ID" value="EFX83746.1"/>
    <property type="molecule type" value="Genomic_DNA"/>
</dbReference>
<proteinExistence type="predicted"/>
<dbReference type="GO" id="GO:0004523">
    <property type="term" value="F:RNA-DNA hybrid ribonuclease activity"/>
    <property type="evidence" value="ECO:0007669"/>
    <property type="project" value="InterPro"/>
</dbReference>
<sequence>MAGNLVPENYVKAHKGIEGNEYADMLAKAGAANYKIKTNTKDSVRFKPY</sequence>
<dbReference type="Proteomes" id="UP000000305">
    <property type="component" value="Unassembled WGS sequence"/>
</dbReference>
<dbReference type="InterPro" id="IPR002156">
    <property type="entry name" value="RNaseH_domain"/>
</dbReference>
<dbReference type="KEGG" id="dpx:DAPPUDRAFT_239865"/>
<dbReference type="InterPro" id="IPR036397">
    <property type="entry name" value="RNaseH_sf"/>
</dbReference>
<dbReference type="Gene3D" id="3.30.420.10">
    <property type="entry name" value="Ribonuclease H-like superfamily/Ribonuclease H"/>
    <property type="match status" value="1"/>
</dbReference>
<organism evidence="2 3">
    <name type="scientific">Daphnia pulex</name>
    <name type="common">Water flea</name>
    <dbReference type="NCBI Taxonomy" id="6669"/>
    <lineage>
        <taxon>Eukaryota</taxon>
        <taxon>Metazoa</taxon>
        <taxon>Ecdysozoa</taxon>
        <taxon>Arthropoda</taxon>
        <taxon>Crustacea</taxon>
        <taxon>Branchiopoda</taxon>
        <taxon>Diplostraca</taxon>
        <taxon>Cladocera</taxon>
        <taxon>Anomopoda</taxon>
        <taxon>Daphniidae</taxon>
        <taxon>Daphnia</taxon>
    </lineage>
</organism>
<dbReference type="OrthoDB" id="5419617at2759"/>
<evidence type="ECO:0000313" key="3">
    <source>
        <dbReference type="Proteomes" id="UP000000305"/>
    </source>
</evidence>
<evidence type="ECO:0000259" key="1">
    <source>
        <dbReference type="PROSITE" id="PS50879"/>
    </source>
</evidence>
<dbReference type="Pfam" id="PF00075">
    <property type="entry name" value="RNase_H"/>
    <property type="match status" value="1"/>
</dbReference>
<accession>E9GA94</accession>
<dbReference type="HOGENOM" id="CLU_3144322_0_0_1"/>
<gene>
    <name evidence="2" type="ORF">DAPPUDRAFT_239865</name>
</gene>
<dbReference type="GO" id="GO:0003676">
    <property type="term" value="F:nucleic acid binding"/>
    <property type="evidence" value="ECO:0007669"/>
    <property type="project" value="InterPro"/>
</dbReference>
<dbReference type="InterPro" id="IPR012337">
    <property type="entry name" value="RNaseH-like_sf"/>
</dbReference>
<dbReference type="AlphaFoldDB" id="E9GA94"/>
<dbReference type="SUPFAM" id="SSF53098">
    <property type="entry name" value="Ribonuclease H-like"/>
    <property type="match status" value="1"/>
</dbReference>
<feature type="domain" description="RNase H type-1" evidence="1">
    <location>
        <begin position="1"/>
        <end position="32"/>
    </location>
</feature>